<keyword evidence="11" id="KW-1185">Reference proteome</keyword>
<dbReference type="EMBL" id="FOBH01000001">
    <property type="protein sequence ID" value="SEK26063.1"/>
    <property type="molecule type" value="Genomic_DNA"/>
</dbReference>
<dbReference type="InterPro" id="IPR003856">
    <property type="entry name" value="LPS_length_determ_N"/>
</dbReference>
<evidence type="ECO:0000256" key="5">
    <source>
        <dbReference type="ARBA" id="ARBA00023136"/>
    </source>
</evidence>
<dbReference type="RefSeq" id="WP_090825529.1">
    <property type="nucleotide sequence ID" value="NZ_FOBH01000001.1"/>
</dbReference>
<evidence type="ECO:0000313" key="10">
    <source>
        <dbReference type="EMBL" id="SEK26063.1"/>
    </source>
</evidence>
<comment type="subcellular location">
    <subcellularLocation>
        <location evidence="1">Cell membrane</location>
        <topology evidence="1">Multi-pass membrane protein</topology>
    </subcellularLocation>
</comment>
<dbReference type="InterPro" id="IPR017468">
    <property type="entry name" value="Chain_len_reg_EpsF"/>
</dbReference>
<feature type="coiled-coil region" evidence="6">
    <location>
        <begin position="256"/>
        <end position="357"/>
    </location>
</feature>
<dbReference type="InterPro" id="IPR050445">
    <property type="entry name" value="Bact_polysacc_biosynth/exp"/>
</dbReference>
<dbReference type="GO" id="GO:0004713">
    <property type="term" value="F:protein tyrosine kinase activity"/>
    <property type="evidence" value="ECO:0007669"/>
    <property type="project" value="TreeGrafter"/>
</dbReference>
<evidence type="ECO:0000256" key="8">
    <source>
        <dbReference type="SAM" id="Phobius"/>
    </source>
</evidence>
<feature type="transmembrane region" description="Helical" evidence="8">
    <location>
        <begin position="400"/>
        <end position="421"/>
    </location>
</feature>
<feature type="region of interest" description="Disordered" evidence="7">
    <location>
        <begin position="452"/>
        <end position="474"/>
    </location>
</feature>
<evidence type="ECO:0000256" key="4">
    <source>
        <dbReference type="ARBA" id="ARBA00022989"/>
    </source>
</evidence>
<dbReference type="OrthoDB" id="8559110at2"/>
<evidence type="ECO:0000256" key="1">
    <source>
        <dbReference type="ARBA" id="ARBA00004651"/>
    </source>
</evidence>
<keyword evidence="3 8" id="KW-0812">Transmembrane</keyword>
<keyword evidence="6" id="KW-0175">Coiled coil</keyword>
<keyword evidence="2" id="KW-1003">Cell membrane</keyword>
<keyword evidence="4 8" id="KW-1133">Transmembrane helix</keyword>
<dbReference type="AlphaFoldDB" id="A0A1H7FIX9"/>
<sequence>MTFHQFLLILRARYKIIISILLFTVISTLVVNLLLPRQYSASTAVVIDVKSPDPVAGMVLPGLATPGYMATQVDIINSDRVAQRVVTRLRMDENPTVREQWMESTNGKGEIKVWLADLLKKELYVRPSRESNVINIEFSGIDPDFAAAVANAFAQAYIDVNLELKVEPARQYAVWFEDQTKALRDKLEKSQQALSAYQQKSGIIATEERLDYEVAKLNELSTQLTIIQAQTSDSSSKRKSAENPDTLAEVVQNPLITSLKSDIARLEAKLQESSVNLGGNHPQTKRAQSELASLRNKLASETRHIHSSIGTSYQVGKQKEKELLEAMEIQKKRVLELNRQRDQVSVLKRDVEAAQRSFEGVSQRSALTRLESLAVQTNISALNPASIPTEHSRPRILRNVLISIFLGTILGVGIALILELVNRRVRSVEDLVDAMELPVLVTISSATSPSGLRRLPGRLSRRKTSRPALGMESP</sequence>
<dbReference type="NCBIfam" id="TIGR03017">
    <property type="entry name" value="EpsF"/>
    <property type="match status" value="1"/>
</dbReference>
<dbReference type="Pfam" id="PF02706">
    <property type="entry name" value="Wzz"/>
    <property type="match status" value="1"/>
</dbReference>
<dbReference type="Proteomes" id="UP000198620">
    <property type="component" value="Unassembled WGS sequence"/>
</dbReference>
<feature type="domain" description="Polysaccharide chain length determinant N-terminal" evidence="9">
    <location>
        <begin position="7"/>
        <end position="88"/>
    </location>
</feature>
<keyword evidence="5 8" id="KW-0472">Membrane</keyword>
<evidence type="ECO:0000313" key="11">
    <source>
        <dbReference type="Proteomes" id="UP000198620"/>
    </source>
</evidence>
<evidence type="ECO:0000259" key="9">
    <source>
        <dbReference type="Pfam" id="PF02706"/>
    </source>
</evidence>
<dbReference type="STRING" id="1233.SAMN05216387_1015"/>
<dbReference type="PANTHER" id="PTHR32309:SF13">
    <property type="entry name" value="FERRIC ENTEROBACTIN TRANSPORT PROTEIN FEPE"/>
    <property type="match status" value="1"/>
</dbReference>
<feature type="compositionally biased region" description="Basic residues" evidence="7">
    <location>
        <begin position="455"/>
        <end position="465"/>
    </location>
</feature>
<proteinExistence type="predicted"/>
<evidence type="ECO:0000256" key="6">
    <source>
        <dbReference type="SAM" id="Coils"/>
    </source>
</evidence>
<dbReference type="GO" id="GO:0005886">
    <property type="term" value="C:plasma membrane"/>
    <property type="evidence" value="ECO:0007669"/>
    <property type="project" value="UniProtKB-SubCell"/>
</dbReference>
<accession>A0A1H7FIX9</accession>
<name>A0A1H7FIX9_9PROT</name>
<evidence type="ECO:0000256" key="7">
    <source>
        <dbReference type="SAM" id="MobiDB-lite"/>
    </source>
</evidence>
<evidence type="ECO:0000256" key="2">
    <source>
        <dbReference type="ARBA" id="ARBA00022475"/>
    </source>
</evidence>
<evidence type="ECO:0000256" key="3">
    <source>
        <dbReference type="ARBA" id="ARBA00022692"/>
    </source>
</evidence>
<reference evidence="10 11" key="1">
    <citation type="submission" date="2016-10" db="EMBL/GenBank/DDBJ databases">
        <authorList>
            <person name="de Groot N.N."/>
        </authorList>
    </citation>
    <scope>NUCLEOTIDE SEQUENCE [LARGE SCALE GENOMIC DNA]</scope>
    <source>
        <strain evidence="10 11">Nv1</strain>
    </source>
</reference>
<feature type="transmembrane region" description="Helical" evidence="8">
    <location>
        <begin position="12"/>
        <end position="35"/>
    </location>
</feature>
<organism evidence="10 11">
    <name type="scientific">Nitrosovibrio tenuis</name>
    <dbReference type="NCBI Taxonomy" id="1233"/>
    <lineage>
        <taxon>Bacteria</taxon>
        <taxon>Pseudomonadati</taxon>
        <taxon>Pseudomonadota</taxon>
        <taxon>Betaproteobacteria</taxon>
        <taxon>Nitrosomonadales</taxon>
        <taxon>Nitrosomonadaceae</taxon>
        <taxon>Nitrosovibrio</taxon>
    </lineage>
</organism>
<gene>
    <name evidence="10" type="ORF">SAMN05216387_1015</name>
</gene>
<dbReference type="PANTHER" id="PTHR32309">
    <property type="entry name" value="TYROSINE-PROTEIN KINASE"/>
    <property type="match status" value="1"/>
</dbReference>
<protein>
    <submittedName>
        <fullName evidence="10">Chain length determinant protein EpsF</fullName>
    </submittedName>
</protein>